<protein>
    <recommendedName>
        <fullName evidence="5">Integral membrane protein</fullName>
    </recommendedName>
</protein>
<keyword evidence="2" id="KW-0472">Membrane</keyword>
<dbReference type="RefSeq" id="WP_402386337.1">
    <property type="nucleotide sequence ID" value="NZ_JBIUYY010000016.1"/>
</dbReference>
<dbReference type="Proteomes" id="UP001617351">
    <property type="component" value="Unassembled WGS sequence"/>
</dbReference>
<keyword evidence="4" id="KW-1185">Reference proteome</keyword>
<evidence type="ECO:0000313" key="3">
    <source>
        <dbReference type="EMBL" id="MFJ2825240.1"/>
    </source>
</evidence>
<feature type="transmembrane region" description="Helical" evidence="2">
    <location>
        <begin position="202"/>
        <end position="226"/>
    </location>
</feature>
<comment type="caution">
    <text evidence="3">The sequence shown here is derived from an EMBL/GenBank/DDBJ whole genome shotgun (WGS) entry which is preliminary data.</text>
</comment>
<reference evidence="3 4" key="1">
    <citation type="submission" date="2024-10" db="EMBL/GenBank/DDBJ databases">
        <title>The Natural Products Discovery Center: Release of the First 8490 Sequenced Strains for Exploring Actinobacteria Biosynthetic Diversity.</title>
        <authorList>
            <person name="Kalkreuter E."/>
            <person name="Kautsar S.A."/>
            <person name="Yang D."/>
            <person name="Bader C.D."/>
            <person name="Teijaro C.N."/>
            <person name="Fluegel L."/>
            <person name="Davis C.M."/>
            <person name="Simpson J.R."/>
            <person name="Lauterbach L."/>
            <person name="Steele A.D."/>
            <person name="Gui C."/>
            <person name="Meng S."/>
            <person name="Li G."/>
            <person name="Viehrig K."/>
            <person name="Ye F."/>
            <person name="Su P."/>
            <person name="Kiefer A.F."/>
            <person name="Nichols A."/>
            <person name="Cepeda A.J."/>
            <person name="Yan W."/>
            <person name="Fan B."/>
            <person name="Jiang Y."/>
            <person name="Adhikari A."/>
            <person name="Zheng C.-J."/>
            <person name="Schuster L."/>
            <person name="Cowan T.M."/>
            <person name="Smanski M.J."/>
            <person name="Chevrette M.G."/>
            <person name="De Carvalho L.P.S."/>
            <person name="Shen B."/>
        </authorList>
    </citation>
    <scope>NUCLEOTIDE SEQUENCE [LARGE SCALE GENOMIC DNA]</scope>
    <source>
        <strain evidence="3 4">NPDC087220</strain>
    </source>
</reference>
<keyword evidence="2" id="KW-1133">Transmembrane helix</keyword>
<sequence length="385" mass="38761">MTGRTMHQTDPTDSTDSTDSNGTSDTTDSIGTADTATGTPDGTGTAAARAVSAAHTVHAASGAAAMAAEARAPDTTGPGARLLRAAAVAATLPYLALKTAWLAGSAIGIPEGSVLLERTVFFTVANAVTMAMDAAVIVLALLLTRPWGRKVPAPLLLVPAFTATGLLTPIIAGFPAQLVLRALGLGADPAARAAGESFLHGWVYLVVYGGFTVQGLALAGLFVPYARRRWGSVWQGASGTRLPSPTGVAAGAAAALGTALGALYTYWAFGGTAWLGAERAAQHSAETGAVSAVHAVCALLAGWCAVLLARGGTRRPVWPLVAGWTGSAAALCWGLYLLVVPLAPGIGEGGGTPSVILLAYAAQVVTGCLAAAVLTRFATRRRIPS</sequence>
<accession>A0ABW8EPP8</accession>
<evidence type="ECO:0000313" key="4">
    <source>
        <dbReference type="Proteomes" id="UP001617351"/>
    </source>
</evidence>
<proteinExistence type="predicted"/>
<evidence type="ECO:0000256" key="1">
    <source>
        <dbReference type="SAM" id="MobiDB-lite"/>
    </source>
</evidence>
<evidence type="ECO:0008006" key="5">
    <source>
        <dbReference type="Google" id="ProtNLM"/>
    </source>
</evidence>
<name>A0ABW8EPP8_STRT5</name>
<feature type="transmembrane region" description="Helical" evidence="2">
    <location>
        <begin position="155"/>
        <end position="176"/>
    </location>
</feature>
<feature type="transmembrane region" description="Helical" evidence="2">
    <location>
        <begin position="247"/>
        <end position="269"/>
    </location>
</feature>
<evidence type="ECO:0000256" key="2">
    <source>
        <dbReference type="SAM" id="Phobius"/>
    </source>
</evidence>
<keyword evidence="2" id="KW-0812">Transmembrane</keyword>
<feature type="compositionally biased region" description="Low complexity" evidence="1">
    <location>
        <begin position="9"/>
        <end position="45"/>
    </location>
</feature>
<feature type="transmembrane region" description="Helical" evidence="2">
    <location>
        <begin position="321"/>
        <end position="343"/>
    </location>
</feature>
<organism evidence="3 4">
    <name type="scientific">Streptomyces toxytricini</name>
    <name type="common">Actinomyces toxytricini</name>
    <dbReference type="NCBI Taxonomy" id="67369"/>
    <lineage>
        <taxon>Bacteria</taxon>
        <taxon>Bacillati</taxon>
        <taxon>Actinomycetota</taxon>
        <taxon>Actinomycetes</taxon>
        <taxon>Kitasatosporales</taxon>
        <taxon>Streptomycetaceae</taxon>
        <taxon>Streptomyces</taxon>
    </lineage>
</organism>
<dbReference type="EMBL" id="JBIUYY010000016">
    <property type="protein sequence ID" value="MFJ2825240.1"/>
    <property type="molecule type" value="Genomic_DNA"/>
</dbReference>
<feature type="transmembrane region" description="Helical" evidence="2">
    <location>
        <begin position="85"/>
        <end position="109"/>
    </location>
</feature>
<feature type="region of interest" description="Disordered" evidence="1">
    <location>
        <begin position="1"/>
        <end position="45"/>
    </location>
</feature>
<feature type="transmembrane region" description="Helical" evidence="2">
    <location>
        <begin position="289"/>
        <end position="309"/>
    </location>
</feature>
<feature type="transmembrane region" description="Helical" evidence="2">
    <location>
        <begin position="355"/>
        <end position="375"/>
    </location>
</feature>
<feature type="transmembrane region" description="Helical" evidence="2">
    <location>
        <begin position="121"/>
        <end position="143"/>
    </location>
</feature>
<gene>
    <name evidence="3" type="ORF">ACIO7M_29615</name>
</gene>